<dbReference type="Gene3D" id="2.160.10.10">
    <property type="entry name" value="Hexapeptide repeat proteins"/>
    <property type="match status" value="1"/>
</dbReference>
<dbReference type="InterPro" id="IPR011004">
    <property type="entry name" value="Trimer_LpxA-like_sf"/>
</dbReference>
<dbReference type="PANTHER" id="PTHR43300">
    <property type="entry name" value="ACETYLTRANSFERASE"/>
    <property type="match status" value="1"/>
</dbReference>
<evidence type="ECO:0000256" key="1">
    <source>
        <dbReference type="ARBA" id="ARBA00022679"/>
    </source>
</evidence>
<feature type="domain" description="Glycosyl transferase family 1" evidence="3">
    <location>
        <begin position="192"/>
        <end position="335"/>
    </location>
</feature>
<dbReference type="PROSITE" id="PS00101">
    <property type="entry name" value="HEXAPEP_TRANSFERASES"/>
    <property type="match status" value="1"/>
</dbReference>
<dbReference type="Pfam" id="PF00132">
    <property type="entry name" value="Hexapep"/>
    <property type="match status" value="1"/>
</dbReference>
<sequence>MSAPFVLYLAVIPRYRQECIDLVTEQLGSRLALYASPAHLDPSVTTGIRPGSYVSVRLVRMLGNRAFLQLGGWGAVLRARTAVLDLNPRSLSAWLLLLARRLTGRRTLVWGHLYPMQGSASPTAVLRRAMRRLAHGTITYTYSSREQAATDLPGHPVWVAPNALYRQASVTAGTEVVEGGQGLHGGEGPSGGERTDVIYVGRFAPAKKVELLVRGFAQFSRAVPEARLVLIGTGETEAALRALCAELGVTDRVRMPGWIDGANALRPEYAGAFASASPGFAGLGLTQSFGFGVPCLVARDEPHSPEIELADHGGVTWCASDSPQALADGLHKLWAHRDQTPDASLSDLVRQRYSAEAMAAGLRAALEGDAPREVGSGRRTASATEIGTPMESNLTGRGRLRGPAESAVRTVLQRLAVGANVTVGQSLRVGRGAIVSAPHDLRIGDWVSIGPRSIVEADGSIGDFALIGKSVQIMGRDDHAIDEIGTPFIFSTWAGDRPATPRDRVTIGRDVWIGGGAVVMGGVTVGEGAIVGAASVVTRDVEPFTIVVGNPARLIRRRFAGSADEVAHSRGLDELSKRMRAAATQTR</sequence>
<protein>
    <submittedName>
        <fullName evidence="4">Glycosyltransferase</fullName>
    </submittedName>
</protein>
<evidence type="ECO:0000313" key="5">
    <source>
        <dbReference type="Proteomes" id="UP000297447"/>
    </source>
</evidence>
<comment type="caution">
    <text evidence="4">The sequence shown here is derived from an EMBL/GenBank/DDBJ whole genome shotgun (WGS) entry which is preliminary data.</text>
</comment>
<dbReference type="AlphaFoldDB" id="A0A4R9A061"/>
<dbReference type="Pfam" id="PF00534">
    <property type="entry name" value="Glycos_transf_1"/>
    <property type="match status" value="1"/>
</dbReference>
<dbReference type="PANTHER" id="PTHR43300:SF11">
    <property type="entry name" value="ACETYLTRANSFERASE RV3034C-RELATED"/>
    <property type="match status" value="1"/>
</dbReference>
<organism evidence="4 5">
    <name type="scientific">Cryobacterium frigoriphilum</name>
    <dbReference type="NCBI Taxonomy" id="1259150"/>
    <lineage>
        <taxon>Bacteria</taxon>
        <taxon>Bacillati</taxon>
        <taxon>Actinomycetota</taxon>
        <taxon>Actinomycetes</taxon>
        <taxon>Micrococcales</taxon>
        <taxon>Microbacteriaceae</taxon>
        <taxon>Cryobacterium</taxon>
    </lineage>
</organism>
<accession>A0A4R9A061</accession>
<dbReference type="InterPro" id="IPR018357">
    <property type="entry name" value="Hexapep_transf_CS"/>
</dbReference>
<gene>
    <name evidence="4" type="ORF">E3T55_10700</name>
</gene>
<dbReference type="SUPFAM" id="SSF53756">
    <property type="entry name" value="UDP-Glycosyltransferase/glycogen phosphorylase"/>
    <property type="match status" value="1"/>
</dbReference>
<dbReference type="InterPro" id="IPR001451">
    <property type="entry name" value="Hexapep"/>
</dbReference>
<dbReference type="InterPro" id="IPR050179">
    <property type="entry name" value="Trans_hexapeptide_repeat"/>
</dbReference>
<dbReference type="Proteomes" id="UP000297447">
    <property type="component" value="Unassembled WGS sequence"/>
</dbReference>
<dbReference type="SUPFAM" id="SSF51161">
    <property type="entry name" value="Trimeric LpxA-like enzymes"/>
    <property type="match status" value="1"/>
</dbReference>
<dbReference type="InterPro" id="IPR001296">
    <property type="entry name" value="Glyco_trans_1"/>
</dbReference>
<evidence type="ECO:0000256" key="2">
    <source>
        <dbReference type="ARBA" id="ARBA00022737"/>
    </source>
</evidence>
<dbReference type="Gene3D" id="3.40.50.2000">
    <property type="entry name" value="Glycogen Phosphorylase B"/>
    <property type="match status" value="1"/>
</dbReference>
<reference evidence="4 5" key="1">
    <citation type="submission" date="2019-03" db="EMBL/GenBank/DDBJ databases">
        <title>Genomics of glacier-inhabiting Cryobacterium strains.</title>
        <authorList>
            <person name="Liu Q."/>
            <person name="Xin Y.-H."/>
        </authorList>
    </citation>
    <scope>NUCLEOTIDE SEQUENCE [LARGE SCALE GENOMIC DNA]</scope>
    <source>
        <strain evidence="4 5">Hh14</strain>
    </source>
</reference>
<evidence type="ECO:0000259" key="3">
    <source>
        <dbReference type="Pfam" id="PF00534"/>
    </source>
</evidence>
<name>A0A4R9A061_9MICO</name>
<keyword evidence="5" id="KW-1185">Reference proteome</keyword>
<dbReference type="EMBL" id="SOHE01000047">
    <property type="protein sequence ID" value="TFD49815.1"/>
    <property type="molecule type" value="Genomic_DNA"/>
</dbReference>
<evidence type="ECO:0000313" key="4">
    <source>
        <dbReference type="EMBL" id="TFD49815.1"/>
    </source>
</evidence>
<dbReference type="OrthoDB" id="9814612at2"/>
<keyword evidence="2" id="KW-0677">Repeat</keyword>
<keyword evidence="1 4" id="KW-0808">Transferase</keyword>
<dbReference type="GO" id="GO:0016757">
    <property type="term" value="F:glycosyltransferase activity"/>
    <property type="evidence" value="ECO:0007669"/>
    <property type="project" value="InterPro"/>
</dbReference>
<proteinExistence type="predicted"/>